<accession>A0ACC6V0Q8</accession>
<proteinExistence type="predicted"/>
<dbReference type="Proteomes" id="UP000033636">
    <property type="component" value="Unassembled WGS sequence"/>
</dbReference>
<dbReference type="EMBL" id="JZWT02000010">
    <property type="protein sequence ID" value="MFB6490511.1"/>
    <property type="molecule type" value="Genomic_DNA"/>
</dbReference>
<comment type="caution">
    <text evidence="1">The sequence shown here is derived from an EMBL/GenBank/DDBJ whole genome shotgun (WGS) entry which is preliminary data.</text>
</comment>
<evidence type="ECO:0000313" key="2">
    <source>
        <dbReference type="Proteomes" id="UP000033636"/>
    </source>
</evidence>
<sequence>MECGKIEDYIRSRSFRILRASKEFLLSSIGGLYISFWCPEKDYIFDVDPEDLAKELMLDSIDVLVIVAYRPFLIMDSLQSVIDRLSRWYGRSFSVKLIGVNAWDLEAGLEEAVGSAMAFRPFKISEGGDWDERCPNCLKGPLKVYISERLFSAKYRGRTNHIILGCPLCGLRIRRIELLD</sequence>
<reference evidence="1" key="1">
    <citation type="submission" date="2024-07" db="EMBL/GenBank/DDBJ databases">
        <title>Metagenome and Metagenome-Assembled Genomes of Archaea from a hot spring from the geothermal field of Los Azufres, Mexico.</title>
        <authorList>
            <person name="Marin-Paredes R."/>
            <person name="Martinez-Romero E."/>
            <person name="Servin-Garciduenas L.E."/>
        </authorList>
    </citation>
    <scope>NUCLEOTIDE SEQUENCE</scope>
</reference>
<gene>
    <name evidence="1" type="ORF">TU35_004565</name>
</gene>
<name>A0ACC6V0Q8_9CREN</name>
<evidence type="ECO:0000313" key="1">
    <source>
        <dbReference type="EMBL" id="MFB6490511.1"/>
    </source>
</evidence>
<organism evidence="1 2">
    <name type="scientific">Thermoproteus sp. AZ2</name>
    <dbReference type="NCBI Taxonomy" id="1609232"/>
    <lineage>
        <taxon>Archaea</taxon>
        <taxon>Thermoproteota</taxon>
        <taxon>Thermoprotei</taxon>
        <taxon>Thermoproteales</taxon>
        <taxon>Thermoproteaceae</taxon>
        <taxon>Thermoproteus</taxon>
    </lineage>
</organism>
<protein>
    <submittedName>
        <fullName evidence="1">Uncharacterized protein</fullName>
    </submittedName>
</protein>